<evidence type="ECO:0000256" key="5">
    <source>
        <dbReference type="ARBA" id="ARBA00022919"/>
    </source>
</evidence>
<evidence type="ECO:0000256" key="3">
    <source>
        <dbReference type="ARBA" id="ARBA00022679"/>
    </source>
</evidence>
<evidence type="ECO:0000256" key="7">
    <source>
        <dbReference type="ARBA" id="ARBA00023098"/>
    </source>
</evidence>
<dbReference type="GO" id="GO:0047493">
    <property type="term" value="F:ceramide cholinephosphotransferase activity"/>
    <property type="evidence" value="ECO:0007669"/>
    <property type="project" value="TreeGrafter"/>
</dbReference>
<gene>
    <name evidence="11" type="ORF">GPM918_LOCUS29821</name>
    <name evidence="12" type="ORF">SRO942_LOCUS30416</name>
</gene>
<feature type="domain" description="Sphingomyelin synthase-like" evidence="10">
    <location>
        <begin position="161"/>
        <end position="234"/>
    </location>
</feature>
<evidence type="ECO:0000256" key="2">
    <source>
        <dbReference type="ARBA" id="ARBA00005441"/>
    </source>
</evidence>
<evidence type="ECO:0000313" key="11">
    <source>
        <dbReference type="EMBL" id="CAF1328422.1"/>
    </source>
</evidence>
<evidence type="ECO:0000259" key="10">
    <source>
        <dbReference type="Pfam" id="PF14360"/>
    </source>
</evidence>
<protein>
    <recommendedName>
        <fullName evidence="10">Sphingomyelin synthase-like domain-containing protein</fullName>
    </recommendedName>
</protein>
<dbReference type="Proteomes" id="UP000681722">
    <property type="component" value="Unassembled WGS sequence"/>
</dbReference>
<dbReference type="InterPro" id="IPR045221">
    <property type="entry name" value="Sphingomyelin_synth-like"/>
</dbReference>
<sequence length="305" mass="35410">MCARRYLLSQIKHAISFYNLHITPELHLYAVKSLRDLLLMGIELLTENTMIQVISLLKHNRTPLRDLGAEYFDKPGWLDLAYFGDSVYGVSTNTVLFLWVFYCFFHGRHGMSVLQKGVRCLTMARALRVITFSITVLPNPNEECSFTGPIDPFNLSPGGACNDLLYSGHVIVYTISAIAVTILCQHYPFLLLRLLVRFFIWFQLFQRIIRAVVEKHHYSVDMFLGLCITTLIWHSTVLYKDLPQLPPRLLQHLKTLVFPYDDPEVDRQLNDVMILIKRIKRNPYRAIVSLIESEIFVRQVHIKQV</sequence>
<evidence type="ECO:0000256" key="6">
    <source>
        <dbReference type="ARBA" id="ARBA00022989"/>
    </source>
</evidence>
<dbReference type="GO" id="GO:0033188">
    <property type="term" value="F:sphingomyelin synthase activity"/>
    <property type="evidence" value="ECO:0007669"/>
    <property type="project" value="TreeGrafter"/>
</dbReference>
<dbReference type="GO" id="GO:0046513">
    <property type="term" value="P:ceramide biosynthetic process"/>
    <property type="evidence" value="ECO:0007669"/>
    <property type="project" value="TreeGrafter"/>
</dbReference>
<keyword evidence="3" id="KW-0808">Transferase</keyword>
<dbReference type="Pfam" id="PF14360">
    <property type="entry name" value="PAP2_C"/>
    <property type="match status" value="1"/>
</dbReference>
<evidence type="ECO:0000256" key="8">
    <source>
        <dbReference type="ARBA" id="ARBA00023136"/>
    </source>
</evidence>
<evidence type="ECO:0000256" key="1">
    <source>
        <dbReference type="ARBA" id="ARBA00004141"/>
    </source>
</evidence>
<dbReference type="OrthoDB" id="422827at2759"/>
<dbReference type="GO" id="GO:0005886">
    <property type="term" value="C:plasma membrane"/>
    <property type="evidence" value="ECO:0007669"/>
    <property type="project" value="TreeGrafter"/>
</dbReference>
<dbReference type="PANTHER" id="PTHR21290">
    <property type="entry name" value="SPHINGOMYELIN SYNTHETASE"/>
    <property type="match status" value="1"/>
</dbReference>
<evidence type="ECO:0000256" key="4">
    <source>
        <dbReference type="ARBA" id="ARBA00022692"/>
    </source>
</evidence>
<organism evidence="11 13">
    <name type="scientific">Didymodactylos carnosus</name>
    <dbReference type="NCBI Taxonomy" id="1234261"/>
    <lineage>
        <taxon>Eukaryota</taxon>
        <taxon>Metazoa</taxon>
        <taxon>Spiralia</taxon>
        <taxon>Gnathifera</taxon>
        <taxon>Rotifera</taxon>
        <taxon>Eurotatoria</taxon>
        <taxon>Bdelloidea</taxon>
        <taxon>Philodinida</taxon>
        <taxon>Philodinidae</taxon>
        <taxon>Didymodactylos</taxon>
    </lineage>
</organism>
<keyword evidence="8 9" id="KW-0472">Membrane</keyword>
<comment type="subcellular location">
    <subcellularLocation>
        <location evidence="1">Membrane</location>
        <topology evidence="1">Multi-pass membrane protein</topology>
    </subcellularLocation>
</comment>
<keyword evidence="5" id="KW-0746">Sphingolipid metabolism</keyword>
<feature type="transmembrane region" description="Helical" evidence="9">
    <location>
        <begin position="164"/>
        <end position="183"/>
    </location>
</feature>
<keyword evidence="7" id="KW-0443">Lipid metabolism</keyword>
<name>A0A815FVM4_9BILA</name>
<evidence type="ECO:0000313" key="13">
    <source>
        <dbReference type="Proteomes" id="UP000663829"/>
    </source>
</evidence>
<dbReference type="GO" id="GO:0005789">
    <property type="term" value="C:endoplasmic reticulum membrane"/>
    <property type="evidence" value="ECO:0007669"/>
    <property type="project" value="TreeGrafter"/>
</dbReference>
<dbReference type="GO" id="GO:0000139">
    <property type="term" value="C:Golgi membrane"/>
    <property type="evidence" value="ECO:0007669"/>
    <property type="project" value="TreeGrafter"/>
</dbReference>
<proteinExistence type="inferred from homology"/>
<dbReference type="PANTHER" id="PTHR21290:SF25">
    <property type="entry name" value="SPHINGOMYELIN SYNTHASE-RELATED PROTEIN 1"/>
    <property type="match status" value="1"/>
</dbReference>
<comment type="caution">
    <text evidence="11">The sequence shown here is derived from an EMBL/GenBank/DDBJ whole genome shotgun (WGS) entry which is preliminary data.</text>
</comment>
<keyword evidence="4 9" id="KW-0812">Transmembrane</keyword>
<keyword evidence="6 9" id="KW-1133">Transmembrane helix</keyword>
<keyword evidence="13" id="KW-1185">Reference proteome</keyword>
<dbReference type="Proteomes" id="UP000663829">
    <property type="component" value="Unassembled WGS sequence"/>
</dbReference>
<dbReference type="InterPro" id="IPR025749">
    <property type="entry name" value="Sphingomyelin_synth-like_dom"/>
</dbReference>
<dbReference type="EMBL" id="CAJNOQ010013773">
    <property type="protein sequence ID" value="CAF1328422.1"/>
    <property type="molecule type" value="Genomic_DNA"/>
</dbReference>
<comment type="similarity">
    <text evidence="2">Belongs to the sphingomyelin synthase family.</text>
</comment>
<reference evidence="11" key="1">
    <citation type="submission" date="2021-02" db="EMBL/GenBank/DDBJ databases">
        <authorList>
            <person name="Nowell W R."/>
        </authorList>
    </citation>
    <scope>NUCLEOTIDE SEQUENCE</scope>
</reference>
<evidence type="ECO:0000313" key="12">
    <source>
        <dbReference type="EMBL" id="CAF4180149.1"/>
    </source>
</evidence>
<evidence type="ECO:0000256" key="9">
    <source>
        <dbReference type="SAM" id="Phobius"/>
    </source>
</evidence>
<dbReference type="AlphaFoldDB" id="A0A815FVM4"/>
<feature type="transmembrane region" description="Helical" evidence="9">
    <location>
        <begin position="87"/>
        <end position="105"/>
    </location>
</feature>
<accession>A0A815FVM4</accession>
<dbReference type="EMBL" id="CAJOBC010051745">
    <property type="protein sequence ID" value="CAF4180149.1"/>
    <property type="molecule type" value="Genomic_DNA"/>
</dbReference>